<dbReference type="InterPro" id="IPR008272">
    <property type="entry name" value="HB-CoA_thioesterase_AS"/>
</dbReference>
<dbReference type="CDD" id="cd00586">
    <property type="entry name" value="4HBT"/>
    <property type="match status" value="1"/>
</dbReference>
<keyword evidence="4" id="KW-1185">Reference proteome</keyword>
<dbReference type="EMBL" id="QDKP01000049">
    <property type="protein sequence ID" value="PVM77491.1"/>
    <property type="molecule type" value="Genomic_DNA"/>
</dbReference>
<proteinExistence type="inferred from homology"/>
<dbReference type="InterPro" id="IPR050563">
    <property type="entry name" value="4-hydroxybenzoyl-CoA_TE"/>
</dbReference>
<dbReference type="Gene3D" id="3.10.129.10">
    <property type="entry name" value="Hotdog Thioesterase"/>
    <property type="match status" value="1"/>
</dbReference>
<name>A0A2T9J7G3_9CAUL</name>
<dbReference type="Pfam" id="PF13279">
    <property type="entry name" value="4HBT_2"/>
    <property type="match status" value="1"/>
</dbReference>
<dbReference type="NCBIfam" id="TIGR00051">
    <property type="entry name" value="YbgC/FadM family acyl-CoA thioesterase"/>
    <property type="match status" value="1"/>
</dbReference>
<dbReference type="Proteomes" id="UP000244913">
    <property type="component" value="Unassembled WGS sequence"/>
</dbReference>
<evidence type="ECO:0000256" key="2">
    <source>
        <dbReference type="ARBA" id="ARBA00022801"/>
    </source>
</evidence>
<comment type="similarity">
    <text evidence="1">Belongs to the 4-hydroxybenzoyl-CoA thioesterase family.</text>
</comment>
<dbReference type="FunFam" id="3.10.129.10:FF:000004">
    <property type="entry name" value="Tol-pal system-associated acyl-CoA thioesterase"/>
    <property type="match status" value="1"/>
</dbReference>
<dbReference type="PANTHER" id="PTHR31793">
    <property type="entry name" value="4-HYDROXYBENZOYL-COA THIOESTERASE FAMILY MEMBER"/>
    <property type="match status" value="1"/>
</dbReference>
<dbReference type="PIRSF" id="PIRSF003230">
    <property type="entry name" value="YbgC"/>
    <property type="match status" value="1"/>
</dbReference>
<protein>
    <submittedName>
        <fullName evidence="3">Tol-pal system-associated acyl-CoA thioesterase</fullName>
    </submittedName>
</protein>
<dbReference type="InterPro" id="IPR006684">
    <property type="entry name" value="YbgC/YbaW"/>
</dbReference>
<dbReference type="RefSeq" id="WP_116568699.1">
    <property type="nucleotide sequence ID" value="NZ_QDKP01000049.1"/>
</dbReference>
<organism evidence="3 4">
    <name type="scientific">Caulobacter radicis</name>
    <dbReference type="NCBI Taxonomy" id="2172650"/>
    <lineage>
        <taxon>Bacteria</taxon>
        <taxon>Pseudomonadati</taxon>
        <taxon>Pseudomonadota</taxon>
        <taxon>Alphaproteobacteria</taxon>
        <taxon>Caulobacterales</taxon>
        <taxon>Caulobacteraceae</taxon>
        <taxon>Caulobacter</taxon>
    </lineage>
</organism>
<evidence type="ECO:0000256" key="1">
    <source>
        <dbReference type="ARBA" id="ARBA00005953"/>
    </source>
</evidence>
<gene>
    <name evidence="3" type="primary">ybgC</name>
    <name evidence="3" type="ORF">DDF65_16305</name>
</gene>
<reference evidence="3 4" key="1">
    <citation type="submission" date="2018-04" db="EMBL/GenBank/DDBJ databases">
        <title>The genome sequence of Caulobacter sp. 736.</title>
        <authorList>
            <person name="Gao J."/>
            <person name="Sun J."/>
        </authorList>
    </citation>
    <scope>NUCLEOTIDE SEQUENCE [LARGE SCALE GENOMIC DNA]</scope>
    <source>
        <strain evidence="3 4">736</strain>
    </source>
</reference>
<comment type="caution">
    <text evidence="3">The sequence shown here is derived from an EMBL/GenBank/DDBJ whole genome shotgun (WGS) entry which is preliminary data.</text>
</comment>
<dbReference type="InterPro" id="IPR014166">
    <property type="entry name" value="Tol-Pal_acyl-CoA_thioesterase"/>
</dbReference>
<dbReference type="GO" id="GO:0047617">
    <property type="term" value="F:fatty acyl-CoA hydrolase activity"/>
    <property type="evidence" value="ECO:0007669"/>
    <property type="project" value="TreeGrafter"/>
</dbReference>
<evidence type="ECO:0000313" key="3">
    <source>
        <dbReference type="EMBL" id="PVM77491.1"/>
    </source>
</evidence>
<dbReference type="AlphaFoldDB" id="A0A2T9J7G3"/>
<accession>A0A2T9J7G3</accession>
<dbReference type="InterPro" id="IPR029069">
    <property type="entry name" value="HotDog_dom_sf"/>
</dbReference>
<dbReference type="PANTHER" id="PTHR31793:SF37">
    <property type="entry name" value="ACYL-COA THIOESTER HYDROLASE YBGC"/>
    <property type="match status" value="1"/>
</dbReference>
<evidence type="ECO:0000313" key="4">
    <source>
        <dbReference type="Proteomes" id="UP000244913"/>
    </source>
</evidence>
<dbReference type="NCBIfam" id="TIGR02799">
    <property type="entry name" value="thio_ybgC"/>
    <property type="match status" value="1"/>
</dbReference>
<dbReference type="PROSITE" id="PS01328">
    <property type="entry name" value="4HBCOA_THIOESTERASE"/>
    <property type="match status" value="1"/>
</dbReference>
<dbReference type="SUPFAM" id="SSF54637">
    <property type="entry name" value="Thioesterase/thiol ester dehydrase-isomerase"/>
    <property type="match status" value="1"/>
</dbReference>
<keyword evidence="2" id="KW-0378">Hydrolase</keyword>
<sequence>MNEPSAGAFVGPEHQLPVRVYYEDTDFTGIVYHANYLRFFERGRSDSFRMIGVSHSELAADDTAFAITRMEIDFKQAARIDDVLVVHTAWTQIKGVRLLARQAIRRGQAILCQARVEAVCIGLDGRPRRPAAGLVATLTPWLCPDHA</sequence>